<name>A0A2W5BIZ2_9BACT</name>
<gene>
    <name evidence="1" type="ORF">DI626_09475</name>
</gene>
<organism evidence="1 2">
    <name type="scientific">Micavibrio aeruginosavorus</name>
    <dbReference type="NCBI Taxonomy" id="349221"/>
    <lineage>
        <taxon>Bacteria</taxon>
        <taxon>Pseudomonadati</taxon>
        <taxon>Bdellovibrionota</taxon>
        <taxon>Bdellovibrionia</taxon>
        <taxon>Bdellovibrionales</taxon>
        <taxon>Pseudobdellovibrionaceae</taxon>
        <taxon>Micavibrio</taxon>
    </lineage>
</organism>
<dbReference type="Proteomes" id="UP000249557">
    <property type="component" value="Unassembled WGS sequence"/>
</dbReference>
<proteinExistence type="predicted"/>
<dbReference type="AlphaFoldDB" id="A0A2W5BIZ2"/>
<accession>A0A2W5BIZ2</accession>
<sequence>EWNVDKAASFFGDGTKFSNLLARKGNDLFDAPDLERFICLCYKLGRPDICLAITKKYHDKRYGRLVEKISGGVYRNLPFKSSHSRVLNNIIRLADVPLPKKLLKKSDGNESPVAFVGFNFLALPSDPLIGRKPINASFIPHPWGGGAELDSNQSWEYHHAFYDIKDICLIKKYLYVRALALCEALVLHNSDPKTIRLELNLLNEVFKEEWLIRVQKFCAFISELSIEDQNLRRNFLKKLHVTSMQKIADLRRQREYVEASRINDNFVLSIESSSRFLDNAVYSMDRLAMALETGFLDGPKERNRQKHSWKAVVDFRHENRPTGGWSSIEKYIDACLAFSAQTDHVEEFQICYYYNTLTIFFAKQKRWADVRERLEQMFSLPERFFRRSNKSELEALRRRYARSKSMT</sequence>
<feature type="non-terminal residue" evidence="1">
    <location>
        <position position="1"/>
    </location>
</feature>
<dbReference type="EMBL" id="QFNK01000229">
    <property type="protein sequence ID" value="PZO82991.1"/>
    <property type="molecule type" value="Genomic_DNA"/>
</dbReference>
<protein>
    <submittedName>
        <fullName evidence="1">Uncharacterized protein</fullName>
    </submittedName>
</protein>
<reference evidence="1 2" key="1">
    <citation type="submission" date="2017-08" db="EMBL/GenBank/DDBJ databases">
        <title>Infants hospitalized years apart are colonized by the same room-sourced microbial strains.</title>
        <authorList>
            <person name="Brooks B."/>
            <person name="Olm M.R."/>
            <person name="Firek B.A."/>
            <person name="Baker R."/>
            <person name="Thomas B.C."/>
            <person name="Morowitz M.J."/>
            <person name="Banfield J.F."/>
        </authorList>
    </citation>
    <scope>NUCLEOTIDE SEQUENCE [LARGE SCALE GENOMIC DNA]</scope>
    <source>
        <strain evidence="1">S2_018_000_R2_104</strain>
    </source>
</reference>
<evidence type="ECO:0000313" key="1">
    <source>
        <dbReference type="EMBL" id="PZO82991.1"/>
    </source>
</evidence>
<comment type="caution">
    <text evidence="1">The sequence shown here is derived from an EMBL/GenBank/DDBJ whole genome shotgun (WGS) entry which is preliminary data.</text>
</comment>
<evidence type="ECO:0000313" key="2">
    <source>
        <dbReference type="Proteomes" id="UP000249557"/>
    </source>
</evidence>